<name>A0A0D2M9J5_GOSRA</name>
<feature type="non-terminal residue" evidence="2">
    <location>
        <position position="1"/>
    </location>
</feature>
<gene>
    <name evidence="2" type="ORF">B456_002G112900</name>
</gene>
<evidence type="ECO:0008006" key="4">
    <source>
        <dbReference type="Google" id="ProtNLM"/>
    </source>
</evidence>
<evidence type="ECO:0000313" key="2">
    <source>
        <dbReference type="EMBL" id="KJB14172.1"/>
    </source>
</evidence>
<dbReference type="EMBL" id="CM001741">
    <property type="protein sequence ID" value="KJB14172.1"/>
    <property type="molecule type" value="Genomic_DNA"/>
</dbReference>
<organism evidence="2 3">
    <name type="scientific">Gossypium raimondii</name>
    <name type="common">Peruvian cotton</name>
    <name type="synonym">Gossypium klotzschianum subsp. raimondii</name>
    <dbReference type="NCBI Taxonomy" id="29730"/>
    <lineage>
        <taxon>Eukaryota</taxon>
        <taxon>Viridiplantae</taxon>
        <taxon>Streptophyta</taxon>
        <taxon>Embryophyta</taxon>
        <taxon>Tracheophyta</taxon>
        <taxon>Spermatophyta</taxon>
        <taxon>Magnoliopsida</taxon>
        <taxon>eudicotyledons</taxon>
        <taxon>Gunneridae</taxon>
        <taxon>Pentapetalae</taxon>
        <taxon>rosids</taxon>
        <taxon>malvids</taxon>
        <taxon>Malvales</taxon>
        <taxon>Malvaceae</taxon>
        <taxon>Malvoideae</taxon>
        <taxon>Gossypium</taxon>
    </lineage>
</organism>
<dbReference type="OMA" id="NRRFWAR"/>
<reference evidence="2 3" key="1">
    <citation type="journal article" date="2012" name="Nature">
        <title>Repeated polyploidization of Gossypium genomes and the evolution of spinnable cotton fibres.</title>
        <authorList>
            <person name="Paterson A.H."/>
            <person name="Wendel J.F."/>
            <person name="Gundlach H."/>
            <person name="Guo H."/>
            <person name="Jenkins J."/>
            <person name="Jin D."/>
            <person name="Llewellyn D."/>
            <person name="Showmaker K.C."/>
            <person name="Shu S."/>
            <person name="Udall J."/>
            <person name="Yoo M.J."/>
            <person name="Byers R."/>
            <person name="Chen W."/>
            <person name="Doron-Faigenboim A."/>
            <person name="Duke M.V."/>
            <person name="Gong L."/>
            <person name="Grimwood J."/>
            <person name="Grover C."/>
            <person name="Grupp K."/>
            <person name="Hu G."/>
            <person name="Lee T.H."/>
            <person name="Li J."/>
            <person name="Lin L."/>
            <person name="Liu T."/>
            <person name="Marler B.S."/>
            <person name="Page J.T."/>
            <person name="Roberts A.W."/>
            <person name="Romanel E."/>
            <person name="Sanders W.S."/>
            <person name="Szadkowski E."/>
            <person name="Tan X."/>
            <person name="Tang H."/>
            <person name="Xu C."/>
            <person name="Wang J."/>
            <person name="Wang Z."/>
            <person name="Zhang D."/>
            <person name="Zhang L."/>
            <person name="Ashrafi H."/>
            <person name="Bedon F."/>
            <person name="Bowers J.E."/>
            <person name="Brubaker C.L."/>
            <person name="Chee P.W."/>
            <person name="Das S."/>
            <person name="Gingle A.R."/>
            <person name="Haigler C.H."/>
            <person name="Harker D."/>
            <person name="Hoffmann L.V."/>
            <person name="Hovav R."/>
            <person name="Jones D.C."/>
            <person name="Lemke C."/>
            <person name="Mansoor S."/>
            <person name="ur Rahman M."/>
            <person name="Rainville L.N."/>
            <person name="Rambani A."/>
            <person name="Reddy U.K."/>
            <person name="Rong J.K."/>
            <person name="Saranga Y."/>
            <person name="Scheffler B.E."/>
            <person name="Scheffler J.A."/>
            <person name="Stelly D.M."/>
            <person name="Triplett B.A."/>
            <person name="Van Deynze A."/>
            <person name="Vaslin M.F."/>
            <person name="Waghmare V.N."/>
            <person name="Walford S.A."/>
            <person name="Wright R.J."/>
            <person name="Zaki E.A."/>
            <person name="Zhang T."/>
            <person name="Dennis E.S."/>
            <person name="Mayer K.F."/>
            <person name="Peterson D.G."/>
            <person name="Rokhsar D.S."/>
            <person name="Wang X."/>
            <person name="Schmutz J."/>
        </authorList>
    </citation>
    <scope>NUCLEOTIDE SEQUENCE [LARGE SCALE GENOMIC DNA]</scope>
</reference>
<dbReference type="AlphaFoldDB" id="A0A0D2M9J5"/>
<dbReference type="SUPFAM" id="SSF53098">
    <property type="entry name" value="Ribonuclease H-like"/>
    <property type="match status" value="1"/>
</dbReference>
<feature type="compositionally biased region" description="Low complexity" evidence="1">
    <location>
        <begin position="254"/>
        <end position="274"/>
    </location>
</feature>
<feature type="region of interest" description="Disordered" evidence="1">
    <location>
        <begin position="236"/>
        <end position="302"/>
    </location>
</feature>
<dbReference type="InterPro" id="IPR012337">
    <property type="entry name" value="RNaseH-like_sf"/>
</dbReference>
<keyword evidence="3" id="KW-1185">Reference proteome</keyword>
<evidence type="ECO:0000256" key="1">
    <source>
        <dbReference type="SAM" id="MobiDB-lite"/>
    </source>
</evidence>
<proteinExistence type="predicted"/>
<feature type="compositionally biased region" description="Basic and acidic residues" evidence="1">
    <location>
        <begin position="292"/>
        <end position="302"/>
    </location>
</feature>
<sequence length="302" mass="34711">KQLEKVSNHNTSGIEGKNSDEVLVVGIAFMKKGDLLMDQLENIIEKEQVNSSQEFKESKWGQQSQGLLTKPKKIVLGKDFWKKVNDLIKVYIPLVKVLRLVDSDEKPTMGFIYKAVDRAKRAIQQDYRYFTEYEKIINNRWNFMHSDLHSAASNCEQHWSTFSYIHTKARNRLKYKKLEKLVFTYYNMRLQIRHQKRMSTDDINTSFNPISLDHIFEDVDLLSKWLHEKKNPLLDGENVGVLPMDTSDDEIDVDQSQQQNLSHSSSSSTPSQSDDGPDGGGLSPIDEDDGYSGDRGEIRSSS</sequence>
<protein>
    <recommendedName>
        <fullName evidence="4">HAT C-terminal dimerisation domain-containing protein</fullName>
    </recommendedName>
</protein>
<dbReference type="Proteomes" id="UP000032304">
    <property type="component" value="Chromosome 2"/>
</dbReference>
<evidence type="ECO:0000313" key="3">
    <source>
        <dbReference type="Proteomes" id="UP000032304"/>
    </source>
</evidence>
<accession>A0A0D2M9J5</accession>
<dbReference type="Gramene" id="KJB14172">
    <property type="protein sequence ID" value="KJB14172"/>
    <property type="gene ID" value="B456_002G112900"/>
</dbReference>